<reference evidence="15" key="1">
    <citation type="submission" date="2023-01" db="EMBL/GenBank/DDBJ databases">
        <title>Key to firefly adult light organ development and bioluminescence: homeobox transcription factors regulate luciferase expression and transportation to peroxisome.</title>
        <authorList>
            <person name="Fu X."/>
        </authorList>
    </citation>
    <scope>NUCLEOTIDE SEQUENCE [LARGE SCALE GENOMIC DNA]</scope>
</reference>
<evidence type="ECO:0000256" key="4">
    <source>
        <dbReference type="ARBA" id="ARBA00022473"/>
    </source>
</evidence>
<evidence type="ECO:0000256" key="9">
    <source>
        <dbReference type="ARBA" id="ARBA00023242"/>
    </source>
</evidence>
<evidence type="ECO:0000256" key="1">
    <source>
        <dbReference type="ARBA" id="ARBA00004123"/>
    </source>
</evidence>
<evidence type="ECO:0000256" key="7">
    <source>
        <dbReference type="ARBA" id="ARBA00023125"/>
    </source>
</evidence>
<dbReference type="PANTHER" id="PTHR21358">
    <property type="entry name" value="PROTEIN MAELSTROM HOMOLOG"/>
    <property type="match status" value="1"/>
</dbReference>
<dbReference type="InterPro" id="IPR009071">
    <property type="entry name" value="HMG_box_dom"/>
</dbReference>
<evidence type="ECO:0000256" key="10">
    <source>
        <dbReference type="ARBA" id="ARBA00023254"/>
    </source>
</evidence>
<comment type="caution">
    <text evidence="14">The sequence shown here is derived from an EMBL/GenBank/DDBJ whole genome shotgun (WGS) entry which is preliminary data.</text>
</comment>
<keyword evidence="7 11" id="KW-0238">DNA-binding</keyword>
<feature type="domain" description="HMG box" evidence="13">
    <location>
        <begin position="4"/>
        <end position="59"/>
    </location>
</feature>
<dbReference type="Pfam" id="PF13017">
    <property type="entry name" value="Maelstrom"/>
    <property type="match status" value="1"/>
</dbReference>
<accession>A0AAN7PMA5</accession>
<keyword evidence="10" id="KW-0469">Meiosis</keyword>
<evidence type="ECO:0000313" key="14">
    <source>
        <dbReference type="EMBL" id="KAK4886091.1"/>
    </source>
</evidence>
<sequence>MPPKKACKNAFYYYMIEFRDKRPGQFNNLQEVAQAAGEFWQRMNANERKPYETRAKGTKNVQKVAKYTSTGENIELVQKQQMEMVMKEQHMKDYIIEKIHLSVESGMLPDEPFYVIHINYFCYCNANKRYYPAEIGIAKFNLRTGIIQDNLFNMICKPGSLPLGYLSLAKQISEDSHQIPPPMSSETDYNLDEVAYLLWKFISKTSGNSNYLPPVYAAKKNQAVVENVLSNFSANFGYEELKTYSLEYLFFELRNNCREEKVWVAPTLGELELEKDKYEGCSDISCPYHIYSDVPNHCSQSHVIRTVYTICDNCCADVGIELIPGQHVPKKANTNIPRPHSRTTSCSSVSQTNVGRPVYDHGYLSRAESDYSAVSETSTVVDAVDFAAVGGFDSEFSQADTEEWFPALPESKGLSAKQPLRRPTTQSAVVSRNVGKGRGKGIAANFLGN</sequence>
<feature type="DNA-binding region" description="HMG box" evidence="11">
    <location>
        <begin position="4"/>
        <end position="59"/>
    </location>
</feature>
<proteinExistence type="inferred from homology"/>
<dbReference type="GO" id="GO:0005634">
    <property type="term" value="C:nucleus"/>
    <property type="evidence" value="ECO:0007669"/>
    <property type="project" value="UniProtKB-SubCell"/>
</dbReference>
<dbReference type="Pfam" id="PF09011">
    <property type="entry name" value="HMG_box_2"/>
    <property type="match status" value="1"/>
</dbReference>
<keyword evidence="8" id="KW-0943">RNA-mediated gene silencing</keyword>
<keyword evidence="15" id="KW-1185">Reference proteome</keyword>
<evidence type="ECO:0000256" key="5">
    <source>
        <dbReference type="ARBA" id="ARBA00022490"/>
    </source>
</evidence>
<comment type="subcellular location">
    <subcellularLocation>
        <location evidence="2">Cytoplasm</location>
    </subcellularLocation>
    <subcellularLocation>
        <location evidence="1">Nucleus</location>
    </subcellularLocation>
</comment>
<protein>
    <recommendedName>
        <fullName evidence="13">HMG box domain-containing protein</fullName>
    </recommendedName>
</protein>
<dbReference type="InterPro" id="IPR039259">
    <property type="entry name" value="Protein_maelstrom"/>
</dbReference>
<dbReference type="PANTHER" id="PTHR21358:SF4">
    <property type="entry name" value="PROTEIN MAELSTROM HOMOLOG"/>
    <property type="match status" value="1"/>
</dbReference>
<name>A0AAN7PMA5_9COLE</name>
<gene>
    <name evidence="14" type="ORF">RN001_002362</name>
</gene>
<keyword evidence="4" id="KW-0217">Developmental protein</keyword>
<dbReference type="Gene3D" id="1.10.30.10">
    <property type="entry name" value="High mobility group box domain"/>
    <property type="match status" value="1"/>
</dbReference>
<evidence type="ECO:0000256" key="12">
    <source>
        <dbReference type="SAM" id="MobiDB-lite"/>
    </source>
</evidence>
<dbReference type="EMBL" id="JARPUR010000001">
    <property type="protein sequence ID" value="KAK4886091.1"/>
    <property type="molecule type" value="Genomic_DNA"/>
</dbReference>
<dbReference type="GO" id="GO:0060964">
    <property type="term" value="P:regulation of miRNA-mediated gene silencing"/>
    <property type="evidence" value="ECO:0007669"/>
    <property type="project" value="InterPro"/>
</dbReference>
<dbReference type="InterPro" id="IPR024970">
    <property type="entry name" value="Maelstrom"/>
</dbReference>
<evidence type="ECO:0000259" key="13">
    <source>
        <dbReference type="PROSITE" id="PS50118"/>
    </source>
</evidence>
<dbReference type="GO" id="GO:0043565">
    <property type="term" value="F:sequence-specific DNA binding"/>
    <property type="evidence" value="ECO:0007669"/>
    <property type="project" value="TreeGrafter"/>
</dbReference>
<dbReference type="PROSITE" id="PS50118">
    <property type="entry name" value="HMG_BOX_2"/>
    <property type="match status" value="1"/>
</dbReference>
<keyword evidence="9 11" id="KW-0539">Nucleus</keyword>
<dbReference type="InterPro" id="IPR036910">
    <property type="entry name" value="HMG_box_dom_sf"/>
</dbReference>
<dbReference type="SUPFAM" id="SSF47095">
    <property type="entry name" value="HMG-box"/>
    <property type="match status" value="1"/>
</dbReference>
<feature type="region of interest" description="Disordered" evidence="12">
    <location>
        <begin position="332"/>
        <end position="351"/>
    </location>
</feature>
<dbReference type="GO" id="GO:0034587">
    <property type="term" value="P:piRNA processing"/>
    <property type="evidence" value="ECO:0007669"/>
    <property type="project" value="TreeGrafter"/>
</dbReference>
<evidence type="ECO:0000256" key="6">
    <source>
        <dbReference type="ARBA" id="ARBA00022782"/>
    </source>
</evidence>
<evidence type="ECO:0000256" key="8">
    <source>
        <dbReference type="ARBA" id="ARBA00023158"/>
    </source>
</evidence>
<dbReference type="GO" id="GO:0007140">
    <property type="term" value="P:male meiotic nuclear division"/>
    <property type="evidence" value="ECO:0007669"/>
    <property type="project" value="TreeGrafter"/>
</dbReference>
<dbReference type="Proteomes" id="UP001353858">
    <property type="component" value="Unassembled WGS sequence"/>
</dbReference>
<keyword evidence="6" id="KW-0221">Differentiation</keyword>
<evidence type="ECO:0000313" key="15">
    <source>
        <dbReference type="Proteomes" id="UP001353858"/>
    </source>
</evidence>
<evidence type="ECO:0000256" key="2">
    <source>
        <dbReference type="ARBA" id="ARBA00004496"/>
    </source>
</evidence>
<dbReference type="GO" id="GO:0007283">
    <property type="term" value="P:spermatogenesis"/>
    <property type="evidence" value="ECO:0007669"/>
    <property type="project" value="TreeGrafter"/>
</dbReference>
<dbReference type="AlphaFoldDB" id="A0AAN7PMA5"/>
<dbReference type="GO" id="GO:0030154">
    <property type="term" value="P:cell differentiation"/>
    <property type="evidence" value="ECO:0007669"/>
    <property type="project" value="UniProtKB-KW"/>
</dbReference>
<comment type="similarity">
    <text evidence="3">Belongs to the maelstrom family.</text>
</comment>
<dbReference type="GO" id="GO:0045892">
    <property type="term" value="P:negative regulation of DNA-templated transcription"/>
    <property type="evidence" value="ECO:0007669"/>
    <property type="project" value="TreeGrafter"/>
</dbReference>
<dbReference type="GO" id="GO:0043186">
    <property type="term" value="C:P granule"/>
    <property type="evidence" value="ECO:0007669"/>
    <property type="project" value="TreeGrafter"/>
</dbReference>
<evidence type="ECO:0000256" key="11">
    <source>
        <dbReference type="PROSITE-ProRule" id="PRU00267"/>
    </source>
</evidence>
<evidence type="ECO:0000256" key="3">
    <source>
        <dbReference type="ARBA" id="ARBA00007057"/>
    </source>
</evidence>
<organism evidence="14 15">
    <name type="scientific">Aquatica leii</name>
    <dbReference type="NCBI Taxonomy" id="1421715"/>
    <lineage>
        <taxon>Eukaryota</taxon>
        <taxon>Metazoa</taxon>
        <taxon>Ecdysozoa</taxon>
        <taxon>Arthropoda</taxon>
        <taxon>Hexapoda</taxon>
        <taxon>Insecta</taxon>
        <taxon>Pterygota</taxon>
        <taxon>Neoptera</taxon>
        <taxon>Endopterygota</taxon>
        <taxon>Coleoptera</taxon>
        <taxon>Polyphaga</taxon>
        <taxon>Elateriformia</taxon>
        <taxon>Elateroidea</taxon>
        <taxon>Lampyridae</taxon>
        <taxon>Luciolinae</taxon>
        <taxon>Aquatica</taxon>
    </lineage>
</organism>
<keyword evidence="5" id="KW-0963">Cytoplasm</keyword>